<dbReference type="AlphaFoldDB" id="A0A482XL66"/>
<gene>
    <name evidence="2" type="ORF">LSTR_LSTR013675</name>
</gene>
<evidence type="ECO:0000313" key="2">
    <source>
        <dbReference type="EMBL" id="RZF46001.1"/>
    </source>
</evidence>
<proteinExistence type="predicted"/>
<feature type="signal peptide" evidence="1">
    <location>
        <begin position="1"/>
        <end position="17"/>
    </location>
</feature>
<name>A0A482XL66_LAOST</name>
<dbReference type="Proteomes" id="UP000291343">
    <property type="component" value="Unassembled WGS sequence"/>
</dbReference>
<dbReference type="EMBL" id="QKKF02007224">
    <property type="protein sequence ID" value="RZF46001.1"/>
    <property type="molecule type" value="Genomic_DNA"/>
</dbReference>
<organism evidence="2 3">
    <name type="scientific">Laodelphax striatellus</name>
    <name type="common">Small brown planthopper</name>
    <name type="synonym">Delphax striatella</name>
    <dbReference type="NCBI Taxonomy" id="195883"/>
    <lineage>
        <taxon>Eukaryota</taxon>
        <taxon>Metazoa</taxon>
        <taxon>Ecdysozoa</taxon>
        <taxon>Arthropoda</taxon>
        <taxon>Hexapoda</taxon>
        <taxon>Insecta</taxon>
        <taxon>Pterygota</taxon>
        <taxon>Neoptera</taxon>
        <taxon>Paraneoptera</taxon>
        <taxon>Hemiptera</taxon>
        <taxon>Auchenorrhyncha</taxon>
        <taxon>Fulgoroidea</taxon>
        <taxon>Delphacidae</taxon>
        <taxon>Criomorphinae</taxon>
        <taxon>Laodelphax</taxon>
    </lineage>
</organism>
<dbReference type="OrthoDB" id="6641289at2759"/>
<reference evidence="2 3" key="1">
    <citation type="journal article" date="2017" name="Gigascience">
        <title>Genome sequence of the small brown planthopper, Laodelphax striatellus.</title>
        <authorList>
            <person name="Zhu J."/>
            <person name="Jiang F."/>
            <person name="Wang X."/>
            <person name="Yang P."/>
            <person name="Bao Y."/>
            <person name="Zhao W."/>
            <person name="Wang W."/>
            <person name="Lu H."/>
            <person name="Wang Q."/>
            <person name="Cui N."/>
            <person name="Li J."/>
            <person name="Chen X."/>
            <person name="Luo L."/>
            <person name="Yu J."/>
            <person name="Kang L."/>
            <person name="Cui F."/>
        </authorList>
    </citation>
    <scope>NUCLEOTIDE SEQUENCE [LARGE SCALE GENOMIC DNA]</scope>
    <source>
        <strain evidence="2">Lst14</strain>
    </source>
</reference>
<evidence type="ECO:0000256" key="1">
    <source>
        <dbReference type="SAM" id="SignalP"/>
    </source>
</evidence>
<keyword evidence="3" id="KW-1185">Reference proteome</keyword>
<feature type="chain" id="PRO_5019788404" evidence="1">
    <location>
        <begin position="18"/>
        <end position="324"/>
    </location>
</feature>
<accession>A0A482XL66</accession>
<protein>
    <submittedName>
        <fullName evidence="2">Uncharacterized protein</fullName>
    </submittedName>
</protein>
<evidence type="ECO:0000313" key="3">
    <source>
        <dbReference type="Proteomes" id="UP000291343"/>
    </source>
</evidence>
<dbReference type="InParanoid" id="A0A482XL66"/>
<comment type="caution">
    <text evidence="2">The sequence shown here is derived from an EMBL/GenBank/DDBJ whole genome shotgun (WGS) entry which is preliminary data.</text>
</comment>
<sequence>MKATFFLAAAVFGVALATPLVDEPLLETIHGKTIPVFEMKIPHLGDASLLHKLESSDPGLAHAMKGCSPNCYRTIIDGPLKLIMKAGPNDKAELVLIKDGLKSIKSYPQIKSLLELLNKPVMMVYSKQNFPAEIYPGLIEAKSPELTKEWMAMLEDAPIVTLIEEKEFIDTKVSQTSRHVADFKLTEDNIVKIKDHTAVPPTILRYASPAWSYAPAAIPFTEAAAEVLAASPAGSLSHAALVAAAAPPAGAWAPAPLAYSPAPAYAPAPIYASAPAPVYSLLYIKKGVCKFRVDIASRSFVCAFRRQKACTLPYGGRASGTWPC</sequence>
<keyword evidence="1" id="KW-0732">Signal</keyword>